<accession>A0ABW1YGL9</accession>
<dbReference type="InterPro" id="IPR018777">
    <property type="entry name" value="Replication_initiator_prot_A"/>
</dbReference>
<feature type="region of interest" description="Disordered" evidence="1">
    <location>
        <begin position="347"/>
        <end position="367"/>
    </location>
</feature>
<sequence>MASSERNSSVQVDELNLSQLNLISAVDKADNSEWQVSYEHGGRVVQIRCEALPKYAVPHGLDNDVTAALINLFTDSGMPEDGRFTISATALLRLCGWHNSGHYHAALKTSLERLHSSSYTVSGGWRDHPRGRWTHAKFHFIESLQFTAGEDGGFDERTIITGRLADALVASLRSGYVKPLNSEFMLSLSRPRTRVLYRILDGARYDPENLELHLDEYEVGLLAWAEQCRIPGAIPGNIRRALSGPHEELVERGYLKSVEITGRGKGQRIRYVFNDNFIQINPALAQRLQSYGIADGVARRLSNELGSQTLYDHMDRFDWLVRTGVLVVKKTKAAALMHLIRHPDEYPYPVKGPEKDRKASQKARLPEPLLEPPSVAQEFSRLSPEDAAERAVSRLAFHFRKELKPELLDYLRQQFLQGQMPVVETLEAAMSAVARMKKAEFVRELESRLM</sequence>
<protein>
    <submittedName>
        <fullName evidence="2">Replication initiator protein A</fullName>
    </submittedName>
</protein>
<gene>
    <name evidence="2" type="ORF">ACFP81_14840</name>
</gene>
<dbReference type="EMBL" id="JBHSWD010000006">
    <property type="protein sequence ID" value="MFC6593163.1"/>
    <property type="molecule type" value="Genomic_DNA"/>
</dbReference>
<evidence type="ECO:0000313" key="3">
    <source>
        <dbReference type="Proteomes" id="UP001596297"/>
    </source>
</evidence>
<evidence type="ECO:0000313" key="2">
    <source>
        <dbReference type="EMBL" id="MFC6593163.1"/>
    </source>
</evidence>
<reference evidence="3" key="1">
    <citation type="journal article" date="2019" name="Int. J. Syst. Evol. Microbiol.">
        <title>The Global Catalogue of Microorganisms (GCM) 10K type strain sequencing project: providing services to taxonomists for standard genome sequencing and annotation.</title>
        <authorList>
            <consortium name="The Broad Institute Genomics Platform"/>
            <consortium name="The Broad Institute Genome Sequencing Center for Infectious Disease"/>
            <person name="Wu L."/>
            <person name="Ma J."/>
        </authorList>
    </citation>
    <scope>NUCLEOTIDE SEQUENCE [LARGE SCALE GENOMIC DNA]</scope>
    <source>
        <strain evidence="3">CGMCC 1.15772</strain>
    </source>
</reference>
<proteinExistence type="predicted"/>
<keyword evidence="3" id="KW-1185">Reference proteome</keyword>
<dbReference type="RefSeq" id="WP_380084236.1">
    <property type="nucleotide sequence ID" value="NZ_JBHSWD010000006.1"/>
</dbReference>
<dbReference type="Proteomes" id="UP001596297">
    <property type="component" value="Unassembled WGS sequence"/>
</dbReference>
<comment type="caution">
    <text evidence="2">The sequence shown here is derived from an EMBL/GenBank/DDBJ whole genome shotgun (WGS) entry which is preliminary data.</text>
</comment>
<evidence type="ECO:0000256" key="1">
    <source>
        <dbReference type="SAM" id="MobiDB-lite"/>
    </source>
</evidence>
<organism evidence="2 3">
    <name type="scientific">Deinococcus lacus</name>
    <dbReference type="NCBI Taxonomy" id="392561"/>
    <lineage>
        <taxon>Bacteria</taxon>
        <taxon>Thermotogati</taxon>
        <taxon>Deinococcota</taxon>
        <taxon>Deinococci</taxon>
        <taxon>Deinococcales</taxon>
        <taxon>Deinococcaceae</taxon>
        <taxon>Deinococcus</taxon>
    </lineage>
</organism>
<name>A0ABW1YGL9_9DEIO</name>
<dbReference type="Pfam" id="PF10134">
    <property type="entry name" value="RPA"/>
    <property type="match status" value="1"/>
</dbReference>